<sequence>MAACFCHLAQTNMEKQEDMAHKSVGGNESLFYSNLLSLGHTLPLQPVLSDLTVHSKREDLLDPEPPLSPILSMCASNSGSTVSSLEPRVECKRASIMSTTIDTLSAAWKRRGDLLSPAPVRTSVLFERYGVCDRRSIGTGATATVRLAHKSGTIEGQRSYAVKAFRSRQSDETPRQYLKRLTGEFCIGSTLVHPHIISVLDLVQDERGGWCQVMEYCPGGDLFTLLHAGVTPTQATTLLAQLLDGVAYLHRTGVVHRDLKPENLLLDAQGVLKISDFGSAEVICQPWAPSTVYPSHGPSGSHPYIAPECFVPQDFDGRLSDVWSCGIIFVYMLTRSLPWKVARSPADSPTPFSPVNSPRDAKFEAYRNSLALPRALPVVDGVSPLPLVLSLLSLCPEKRPSASQALTHQLLSSPSRG</sequence>
<gene>
    <name evidence="1" type="ORF">DSO57_1037330</name>
</gene>
<proteinExistence type="predicted"/>
<evidence type="ECO:0000313" key="1">
    <source>
        <dbReference type="EMBL" id="KAJ9056027.1"/>
    </source>
</evidence>
<dbReference type="EMBL" id="QTSX02006075">
    <property type="protein sequence ID" value="KAJ9056027.1"/>
    <property type="molecule type" value="Genomic_DNA"/>
</dbReference>
<protein>
    <submittedName>
        <fullName evidence="1">Uncharacterized protein</fullName>
    </submittedName>
</protein>
<organism evidence="1 2">
    <name type="scientific">Entomophthora muscae</name>
    <dbReference type="NCBI Taxonomy" id="34485"/>
    <lineage>
        <taxon>Eukaryota</taxon>
        <taxon>Fungi</taxon>
        <taxon>Fungi incertae sedis</taxon>
        <taxon>Zoopagomycota</taxon>
        <taxon>Entomophthoromycotina</taxon>
        <taxon>Entomophthoromycetes</taxon>
        <taxon>Entomophthorales</taxon>
        <taxon>Entomophthoraceae</taxon>
        <taxon>Entomophthora</taxon>
    </lineage>
</organism>
<keyword evidence="2" id="KW-1185">Reference proteome</keyword>
<accession>A0ACC2S179</accession>
<evidence type="ECO:0000313" key="2">
    <source>
        <dbReference type="Proteomes" id="UP001165960"/>
    </source>
</evidence>
<comment type="caution">
    <text evidence="1">The sequence shown here is derived from an EMBL/GenBank/DDBJ whole genome shotgun (WGS) entry which is preliminary data.</text>
</comment>
<dbReference type="Proteomes" id="UP001165960">
    <property type="component" value="Unassembled WGS sequence"/>
</dbReference>
<reference evidence="1" key="1">
    <citation type="submission" date="2022-04" db="EMBL/GenBank/DDBJ databases">
        <title>Genome of the entomopathogenic fungus Entomophthora muscae.</title>
        <authorList>
            <person name="Elya C."/>
            <person name="Lovett B.R."/>
            <person name="Lee E."/>
            <person name="Macias A.M."/>
            <person name="Hajek A.E."/>
            <person name="De Bivort B.L."/>
            <person name="Kasson M.T."/>
            <person name="De Fine Licht H.H."/>
            <person name="Stajich J.E."/>
        </authorList>
    </citation>
    <scope>NUCLEOTIDE SEQUENCE</scope>
    <source>
        <strain evidence="1">Berkeley</strain>
    </source>
</reference>
<name>A0ACC2S179_9FUNG</name>